<gene>
    <name evidence="1" type="ORF">GGQ64_004887</name>
</gene>
<accession>A0A7W6DAH9</accession>
<dbReference type="Proteomes" id="UP000574761">
    <property type="component" value="Unassembled WGS sequence"/>
</dbReference>
<organism evidence="1 2">
    <name type="scientific">Mycoplana azooxidifex</name>
    <dbReference type="NCBI Taxonomy" id="1636188"/>
    <lineage>
        <taxon>Bacteria</taxon>
        <taxon>Pseudomonadati</taxon>
        <taxon>Pseudomonadota</taxon>
        <taxon>Alphaproteobacteria</taxon>
        <taxon>Hyphomicrobiales</taxon>
        <taxon>Rhizobiaceae</taxon>
        <taxon>Mycoplana</taxon>
    </lineage>
</organism>
<keyword evidence="2" id="KW-1185">Reference proteome</keyword>
<sequence>MPHITDKDGSIGPAELKRLGEIFETICSHEHIAHRSAVADLVVKRMMQLYKAGVRDQSVYLTVIQTKTRHRQPEVPKAALLRGSKPH</sequence>
<keyword evidence="1" id="KW-0418">Kinase</keyword>
<dbReference type="GO" id="GO:0016301">
    <property type="term" value="F:kinase activity"/>
    <property type="evidence" value="ECO:0007669"/>
    <property type="project" value="UniProtKB-KW"/>
</dbReference>
<reference evidence="1 2" key="1">
    <citation type="submission" date="2020-08" db="EMBL/GenBank/DDBJ databases">
        <title>Genomic Encyclopedia of Type Strains, Phase IV (KMG-IV): sequencing the most valuable type-strain genomes for metagenomic binning, comparative biology and taxonomic classification.</title>
        <authorList>
            <person name="Goeker M."/>
        </authorList>
    </citation>
    <scope>NUCLEOTIDE SEQUENCE [LARGE SCALE GENOMIC DNA]</scope>
    <source>
        <strain evidence="1 2">DSM 100211</strain>
    </source>
</reference>
<keyword evidence="1" id="KW-0808">Transferase</keyword>
<dbReference type="RefSeq" id="WP_183807864.1">
    <property type="nucleotide sequence ID" value="NZ_JACIEE010000012.1"/>
</dbReference>
<dbReference type="AlphaFoldDB" id="A0A7W6DAH9"/>
<evidence type="ECO:0000313" key="1">
    <source>
        <dbReference type="EMBL" id="MBB3979643.1"/>
    </source>
</evidence>
<comment type="caution">
    <text evidence="1">The sequence shown here is derived from an EMBL/GenBank/DDBJ whole genome shotgun (WGS) entry which is preliminary data.</text>
</comment>
<protein>
    <submittedName>
        <fullName evidence="1">2-keto-3-deoxy-galactonokinase</fullName>
    </submittedName>
</protein>
<evidence type="ECO:0000313" key="2">
    <source>
        <dbReference type="Proteomes" id="UP000574761"/>
    </source>
</evidence>
<dbReference type="EMBL" id="JACIEE010000012">
    <property type="protein sequence ID" value="MBB3979643.1"/>
    <property type="molecule type" value="Genomic_DNA"/>
</dbReference>
<proteinExistence type="predicted"/>
<name>A0A7W6DAH9_9HYPH</name>